<name>A0A382V3K5_9ZZZZ</name>
<evidence type="ECO:0000313" key="2">
    <source>
        <dbReference type="EMBL" id="SVD41079.1"/>
    </source>
</evidence>
<sequence length="93" mass="10043">MIGATVLVVIGVWLIPWLLDGPDQRDNGIESGSLGIDSTRGQTQTMVQTILLGSDHERGSQRNAMVLEETQPPLNGNLLSPPTILTPRLPESE</sequence>
<reference evidence="2" key="1">
    <citation type="submission" date="2018-05" db="EMBL/GenBank/DDBJ databases">
        <authorList>
            <person name="Lanie J.A."/>
            <person name="Ng W.-L."/>
            <person name="Kazmierczak K.M."/>
            <person name="Andrzejewski T.M."/>
            <person name="Davidsen T.M."/>
            <person name="Wayne K.J."/>
            <person name="Tettelin H."/>
            <person name="Glass J.I."/>
            <person name="Rusch D."/>
            <person name="Podicherti R."/>
            <person name="Tsui H.-C.T."/>
            <person name="Winkler M.E."/>
        </authorList>
    </citation>
    <scope>NUCLEOTIDE SEQUENCE</scope>
</reference>
<evidence type="ECO:0000256" key="1">
    <source>
        <dbReference type="SAM" id="MobiDB-lite"/>
    </source>
</evidence>
<gene>
    <name evidence="2" type="ORF">METZ01_LOCUS393933</name>
</gene>
<feature type="non-terminal residue" evidence="2">
    <location>
        <position position="93"/>
    </location>
</feature>
<proteinExistence type="predicted"/>
<accession>A0A382V3K5</accession>
<feature type="region of interest" description="Disordered" evidence="1">
    <location>
        <begin position="70"/>
        <end position="93"/>
    </location>
</feature>
<dbReference type="EMBL" id="UINC01148916">
    <property type="protein sequence ID" value="SVD41079.1"/>
    <property type="molecule type" value="Genomic_DNA"/>
</dbReference>
<dbReference type="AlphaFoldDB" id="A0A382V3K5"/>
<protein>
    <submittedName>
        <fullName evidence="2">Uncharacterized protein</fullName>
    </submittedName>
</protein>
<organism evidence="2">
    <name type="scientific">marine metagenome</name>
    <dbReference type="NCBI Taxonomy" id="408172"/>
    <lineage>
        <taxon>unclassified sequences</taxon>
        <taxon>metagenomes</taxon>
        <taxon>ecological metagenomes</taxon>
    </lineage>
</organism>